<feature type="domain" description="PCI" evidence="8">
    <location>
        <begin position="232"/>
        <end position="402"/>
    </location>
</feature>
<dbReference type="InterPro" id="IPR000717">
    <property type="entry name" value="PCI_dom"/>
</dbReference>
<keyword evidence="7" id="KW-0539">Nucleus</keyword>
<dbReference type="PROSITE" id="PS50250">
    <property type="entry name" value="PCI"/>
    <property type="match status" value="1"/>
</dbReference>
<dbReference type="AlphaFoldDB" id="A0A6A6Q4S4"/>
<reference evidence="9" key="1">
    <citation type="journal article" date="2020" name="Stud. Mycol.">
        <title>101 Dothideomycetes genomes: a test case for predicting lifestyles and emergence of pathogens.</title>
        <authorList>
            <person name="Haridas S."/>
            <person name="Albert R."/>
            <person name="Binder M."/>
            <person name="Bloem J."/>
            <person name="Labutti K."/>
            <person name="Salamov A."/>
            <person name="Andreopoulos B."/>
            <person name="Baker S."/>
            <person name="Barry K."/>
            <person name="Bills G."/>
            <person name="Bluhm B."/>
            <person name="Cannon C."/>
            <person name="Castanera R."/>
            <person name="Culley D."/>
            <person name="Daum C."/>
            <person name="Ezra D."/>
            <person name="Gonzalez J."/>
            <person name="Henrissat B."/>
            <person name="Kuo A."/>
            <person name="Liang C."/>
            <person name="Lipzen A."/>
            <person name="Lutzoni F."/>
            <person name="Magnuson J."/>
            <person name="Mondo S."/>
            <person name="Nolan M."/>
            <person name="Ohm R."/>
            <person name="Pangilinan J."/>
            <person name="Park H.-J."/>
            <person name="Ramirez L."/>
            <person name="Alfaro M."/>
            <person name="Sun H."/>
            <person name="Tritt A."/>
            <person name="Yoshinaga Y."/>
            <person name="Zwiers L.-H."/>
            <person name="Turgeon B."/>
            <person name="Goodwin S."/>
            <person name="Spatafora J."/>
            <person name="Crous P."/>
            <person name="Grigoriev I."/>
        </authorList>
    </citation>
    <scope>NUCLEOTIDE SEQUENCE</scope>
    <source>
        <strain evidence="9">CBS 113389</strain>
    </source>
</reference>
<dbReference type="GO" id="GO:0008180">
    <property type="term" value="C:COP9 signalosome"/>
    <property type="evidence" value="ECO:0007669"/>
    <property type="project" value="UniProtKB-KW"/>
</dbReference>
<evidence type="ECO:0000259" key="8">
    <source>
        <dbReference type="PROSITE" id="PS50250"/>
    </source>
</evidence>
<comment type="similarity">
    <text evidence="3">Belongs to the CSN3 family.</text>
</comment>
<dbReference type="Pfam" id="PF22788">
    <property type="entry name" value="COP9_hel_rpt"/>
    <property type="match status" value="1"/>
</dbReference>
<dbReference type="PANTHER" id="PTHR10758">
    <property type="entry name" value="26S PROTEASOME NON-ATPASE REGULATORY SUBUNIT 3/COP9 SIGNALOSOME COMPLEX SUBUNIT 3"/>
    <property type="match status" value="1"/>
</dbReference>
<evidence type="ECO:0000256" key="4">
    <source>
        <dbReference type="ARBA" id="ARBA00014878"/>
    </source>
</evidence>
<keyword evidence="6" id="KW-0736">Signalosome</keyword>
<dbReference type="OrthoDB" id="29061at2759"/>
<evidence type="ECO:0000313" key="10">
    <source>
        <dbReference type="Proteomes" id="UP000799767"/>
    </source>
</evidence>
<evidence type="ECO:0000256" key="6">
    <source>
        <dbReference type="ARBA" id="ARBA00022790"/>
    </source>
</evidence>
<evidence type="ECO:0000256" key="2">
    <source>
        <dbReference type="ARBA" id="ARBA00004496"/>
    </source>
</evidence>
<proteinExistence type="inferred from homology"/>
<keyword evidence="5" id="KW-0963">Cytoplasm</keyword>
<gene>
    <name evidence="9" type="ORF">BDY17DRAFT_8626</name>
</gene>
<evidence type="ECO:0000256" key="3">
    <source>
        <dbReference type="ARBA" id="ARBA00007084"/>
    </source>
</evidence>
<keyword evidence="10" id="KW-1185">Reference proteome</keyword>
<dbReference type="InterPro" id="IPR050756">
    <property type="entry name" value="CSN3"/>
</dbReference>
<evidence type="ECO:0000256" key="5">
    <source>
        <dbReference type="ARBA" id="ARBA00022490"/>
    </source>
</evidence>
<dbReference type="GeneID" id="54479785"/>
<evidence type="ECO:0000256" key="7">
    <source>
        <dbReference type="ARBA" id="ARBA00023242"/>
    </source>
</evidence>
<comment type="subcellular location">
    <subcellularLocation>
        <location evidence="2">Cytoplasm</location>
    </subcellularLocation>
    <subcellularLocation>
        <location evidence="1">Nucleus</location>
    </subcellularLocation>
</comment>
<dbReference type="InterPro" id="IPR055089">
    <property type="entry name" value="COP9_N"/>
</dbReference>
<name>A0A6A6Q4S4_9PEZI</name>
<dbReference type="RefSeq" id="XP_033593874.1">
    <property type="nucleotide sequence ID" value="XM_033738784.1"/>
</dbReference>
<organism evidence="9 10">
    <name type="scientific">Neohortaea acidophila</name>
    <dbReference type="NCBI Taxonomy" id="245834"/>
    <lineage>
        <taxon>Eukaryota</taxon>
        <taxon>Fungi</taxon>
        <taxon>Dikarya</taxon>
        <taxon>Ascomycota</taxon>
        <taxon>Pezizomycotina</taxon>
        <taxon>Dothideomycetes</taxon>
        <taxon>Dothideomycetidae</taxon>
        <taxon>Mycosphaerellales</taxon>
        <taxon>Teratosphaeriaceae</taxon>
        <taxon>Neohortaea</taxon>
    </lineage>
</organism>
<dbReference type="Pfam" id="PF01399">
    <property type="entry name" value="PCI"/>
    <property type="match status" value="1"/>
</dbReference>
<sequence>MADLTARLLAFPPEKKVSAKEYDRQAHALAQLLDNVSAQEFAKASGKSDLLDLLNPAVNTISYIFALHAQVSLSGKDRARTEQCIDRSVIFFTSFDPIQARYCGHHWRALLEWAIDAYPRAGVQDFTPLITALLRLDPTAGTFTSSHLLLLRLCLDCGVPSQALPILDRNIYAFPQTTPKNLPEDLLCEAPAEDDLSNSFITAHSGFTITPLKPEYILEYYLLGAHVYLGLHSYARAHLFLETVLLHPSPTHACSTFQVEAYKKYVLLGLLANGKSYGLPRTHDVQAMRVIRASAKAYQALADNFDKRDWRKFEAEVDVGMQIWNDDGNLRFVKEVGDALLRYRIIDLQKTYAALPISRIASYLDLSADDTLQLLQDMIQRHHLHATITPSTSSDPAHAVLHFDPAAPTTSTTAPPADLEGQTKRIESLIAYIRDADRRLQLSKEYAEYTKRTKRGAAGPDGELAEQMDLTWDAPILGLGEEDGDGDEDIMGS</sequence>
<dbReference type="EMBL" id="MU001631">
    <property type="protein sequence ID" value="KAF2487305.1"/>
    <property type="molecule type" value="Genomic_DNA"/>
</dbReference>
<dbReference type="PANTHER" id="PTHR10758:SF1">
    <property type="entry name" value="COP9 SIGNALOSOME COMPLEX SUBUNIT 3"/>
    <property type="match status" value="1"/>
</dbReference>
<dbReference type="GO" id="GO:0006511">
    <property type="term" value="P:ubiquitin-dependent protein catabolic process"/>
    <property type="evidence" value="ECO:0007669"/>
    <property type="project" value="TreeGrafter"/>
</dbReference>
<accession>A0A6A6Q4S4</accession>
<dbReference type="GO" id="GO:0005737">
    <property type="term" value="C:cytoplasm"/>
    <property type="evidence" value="ECO:0007669"/>
    <property type="project" value="UniProtKB-SubCell"/>
</dbReference>
<evidence type="ECO:0000256" key="1">
    <source>
        <dbReference type="ARBA" id="ARBA00004123"/>
    </source>
</evidence>
<protein>
    <recommendedName>
        <fullName evidence="4">COP9 signalosome complex subunit 3</fullName>
    </recommendedName>
</protein>
<dbReference type="Proteomes" id="UP000799767">
    <property type="component" value="Unassembled WGS sequence"/>
</dbReference>
<evidence type="ECO:0000313" key="9">
    <source>
        <dbReference type="EMBL" id="KAF2487305.1"/>
    </source>
</evidence>